<sequence length="234" mass="24423">MSATSFSPPGVLATAWLVARKDLVIEFRTRSAFLAALVFALLAVVIFRFSWDPTAVAAIDLAPGVLWVIFVFSGLLGLHRSFGVEQADRAMDGLLAAPVSREALFLGKALANLLFVAGVQGIAIPAVALFYDLPVGGGVLAGILTVAAMAAVGLVAVGTLFSAMTVNTRLAELLLPMLALPFFVPVVTPAAMATARLLAGRPVAEMAGLLKMLGAFDMIFVVACTLAFPYTLED</sequence>
<keyword evidence="5" id="KW-0813">Transport</keyword>
<comment type="caution">
    <text evidence="13">The sequence shown here is derived from an EMBL/GenBank/DDBJ whole genome shotgun (WGS) entry which is preliminary data.</text>
</comment>
<evidence type="ECO:0000256" key="3">
    <source>
        <dbReference type="ARBA" id="ARBA00010544"/>
    </source>
</evidence>
<reference evidence="13" key="1">
    <citation type="submission" date="2022-08" db="EMBL/GenBank/DDBJ databases">
        <title>Draft genome sequencing of Roseisolibacter agri AW1220.</title>
        <authorList>
            <person name="Tobiishi Y."/>
            <person name="Tonouchi A."/>
        </authorList>
    </citation>
    <scope>NUCLEOTIDE SEQUENCE</scope>
    <source>
        <strain evidence="13">AW1220</strain>
    </source>
</reference>
<dbReference type="Pfam" id="PF03379">
    <property type="entry name" value="CcmB"/>
    <property type="match status" value="1"/>
</dbReference>
<keyword evidence="8 12" id="KW-0812">Transmembrane</keyword>
<evidence type="ECO:0000256" key="11">
    <source>
        <dbReference type="ARBA" id="ARBA00023136"/>
    </source>
</evidence>
<accession>A0AA37Q608</accession>
<gene>
    <name evidence="13" type="ORF">rosag_08900</name>
</gene>
<dbReference type="PANTHER" id="PTHR30070">
    <property type="entry name" value="HEME EXPORTER PROTEIN B"/>
    <property type="match status" value="1"/>
</dbReference>
<keyword evidence="9" id="KW-0201">Cytochrome c-type biogenesis</keyword>
<dbReference type="GO" id="GO:0015232">
    <property type="term" value="F:heme transmembrane transporter activity"/>
    <property type="evidence" value="ECO:0007669"/>
    <property type="project" value="InterPro"/>
</dbReference>
<evidence type="ECO:0000313" key="14">
    <source>
        <dbReference type="Proteomes" id="UP001161325"/>
    </source>
</evidence>
<evidence type="ECO:0000256" key="8">
    <source>
        <dbReference type="ARBA" id="ARBA00022692"/>
    </source>
</evidence>
<feature type="transmembrane region" description="Helical" evidence="12">
    <location>
        <begin position="110"/>
        <end position="131"/>
    </location>
</feature>
<dbReference type="PANTHER" id="PTHR30070:SF1">
    <property type="entry name" value="CYTOCHROME C BIOGENESIS B-RELATED"/>
    <property type="match status" value="1"/>
</dbReference>
<comment type="similarity">
    <text evidence="3">Belongs to the CcmB/CycW/HelB family.</text>
</comment>
<dbReference type="InterPro" id="IPR003544">
    <property type="entry name" value="Cyt_c_biogenesis_CcmB"/>
</dbReference>
<evidence type="ECO:0000256" key="12">
    <source>
        <dbReference type="SAM" id="Phobius"/>
    </source>
</evidence>
<organism evidence="13 14">
    <name type="scientific">Roseisolibacter agri</name>
    <dbReference type="NCBI Taxonomy" id="2014610"/>
    <lineage>
        <taxon>Bacteria</taxon>
        <taxon>Pseudomonadati</taxon>
        <taxon>Gemmatimonadota</taxon>
        <taxon>Gemmatimonadia</taxon>
        <taxon>Gemmatimonadales</taxon>
        <taxon>Gemmatimonadaceae</taxon>
        <taxon>Roseisolibacter</taxon>
    </lineage>
</organism>
<keyword evidence="10 12" id="KW-1133">Transmembrane helix</keyword>
<name>A0AA37Q608_9BACT</name>
<evidence type="ECO:0000256" key="7">
    <source>
        <dbReference type="ARBA" id="ARBA00022519"/>
    </source>
</evidence>
<dbReference type="GO" id="GO:0005886">
    <property type="term" value="C:plasma membrane"/>
    <property type="evidence" value="ECO:0007669"/>
    <property type="project" value="UniProtKB-SubCell"/>
</dbReference>
<keyword evidence="6" id="KW-1003">Cell membrane</keyword>
<keyword evidence="11 12" id="KW-0472">Membrane</keyword>
<feature type="transmembrane region" description="Helical" evidence="12">
    <location>
        <begin position="57"/>
        <end position="78"/>
    </location>
</feature>
<dbReference type="EMBL" id="BRXS01000001">
    <property type="protein sequence ID" value="GLC24377.1"/>
    <property type="molecule type" value="Genomic_DNA"/>
</dbReference>
<dbReference type="RefSeq" id="WP_284348827.1">
    <property type="nucleotide sequence ID" value="NZ_BRXS01000001.1"/>
</dbReference>
<feature type="transmembrane region" description="Helical" evidence="12">
    <location>
        <begin position="137"/>
        <end position="161"/>
    </location>
</feature>
<evidence type="ECO:0000256" key="2">
    <source>
        <dbReference type="ARBA" id="ARBA00004429"/>
    </source>
</evidence>
<protein>
    <recommendedName>
        <fullName evidence="4">Heme exporter protein B</fullName>
    </recommendedName>
</protein>
<proteinExistence type="inferred from homology"/>
<keyword evidence="7" id="KW-0997">Cell inner membrane</keyword>
<dbReference type="AlphaFoldDB" id="A0AA37Q608"/>
<feature type="transmembrane region" description="Helical" evidence="12">
    <location>
        <begin position="173"/>
        <end position="192"/>
    </location>
</feature>
<evidence type="ECO:0000256" key="4">
    <source>
        <dbReference type="ARBA" id="ARBA00016452"/>
    </source>
</evidence>
<comment type="function">
    <text evidence="1">Required for the export of heme to the periplasm for the biogenesis of c-type cytochromes.</text>
</comment>
<dbReference type="InterPro" id="IPR026031">
    <property type="entry name" value="Cyt_c_CcmB_bac"/>
</dbReference>
<keyword evidence="14" id="KW-1185">Reference proteome</keyword>
<evidence type="ECO:0000256" key="1">
    <source>
        <dbReference type="ARBA" id="ARBA00002442"/>
    </source>
</evidence>
<feature type="transmembrane region" description="Helical" evidence="12">
    <location>
        <begin position="212"/>
        <end position="232"/>
    </location>
</feature>
<dbReference type="PIRSF" id="PIRSF002764">
    <property type="entry name" value="CcmB"/>
    <property type="match status" value="1"/>
</dbReference>
<evidence type="ECO:0000256" key="6">
    <source>
        <dbReference type="ARBA" id="ARBA00022475"/>
    </source>
</evidence>
<evidence type="ECO:0000256" key="10">
    <source>
        <dbReference type="ARBA" id="ARBA00022989"/>
    </source>
</evidence>
<dbReference type="GO" id="GO:0017004">
    <property type="term" value="P:cytochrome complex assembly"/>
    <property type="evidence" value="ECO:0007669"/>
    <property type="project" value="UniProtKB-KW"/>
</dbReference>
<dbReference type="GO" id="GO:1903607">
    <property type="term" value="P:cytochrome c biosynthetic process"/>
    <property type="evidence" value="ECO:0007669"/>
    <property type="project" value="TreeGrafter"/>
</dbReference>
<dbReference type="Proteomes" id="UP001161325">
    <property type="component" value="Unassembled WGS sequence"/>
</dbReference>
<feature type="transmembrane region" description="Helical" evidence="12">
    <location>
        <begin position="31"/>
        <end position="51"/>
    </location>
</feature>
<evidence type="ECO:0000256" key="9">
    <source>
        <dbReference type="ARBA" id="ARBA00022748"/>
    </source>
</evidence>
<comment type="subcellular location">
    <subcellularLocation>
        <location evidence="2">Cell inner membrane</location>
        <topology evidence="2">Multi-pass membrane protein</topology>
    </subcellularLocation>
</comment>
<dbReference type="PRINTS" id="PR01414">
    <property type="entry name" value="CCMBBIOGNSIS"/>
</dbReference>
<evidence type="ECO:0000256" key="5">
    <source>
        <dbReference type="ARBA" id="ARBA00022448"/>
    </source>
</evidence>
<evidence type="ECO:0000313" key="13">
    <source>
        <dbReference type="EMBL" id="GLC24377.1"/>
    </source>
</evidence>